<evidence type="ECO:0000256" key="1">
    <source>
        <dbReference type="ARBA" id="ARBA00022723"/>
    </source>
</evidence>
<comment type="caution">
    <text evidence="4">The sequence shown here is derived from an EMBL/GenBank/DDBJ whole genome shotgun (WGS) entry which is preliminary data.</text>
</comment>
<dbReference type="InterPro" id="IPR002125">
    <property type="entry name" value="CMP_dCMP_dom"/>
</dbReference>
<organism evidence="4 5">
    <name type="scientific">Amycolatopsis taiwanensis</name>
    <dbReference type="NCBI Taxonomy" id="342230"/>
    <lineage>
        <taxon>Bacteria</taxon>
        <taxon>Bacillati</taxon>
        <taxon>Actinomycetota</taxon>
        <taxon>Actinomycetes</taxon>
        <taxon>Pseudonocardiales</taxon>
        <taxon>Pseudonocardiaceae</taxon>
        <taxon>Amycolatopsis</taxon>
    </lineage>
</organism>
<dbReference type="GO" id="GO:0008270">
    <property type="term" value="F:zinc ion binding"/>
    <property type="evidence" value="ECO:0007669"/>
    <property type="project" value="InterPro"/>
</dbReference>
<dbReference type="PANTHER" id="PTHR11079:SF161">
    <property type="entry name" value="CMP_DCMP-TYPE DEAMINASE DOMAIN-CONTAINING PROTEIN"/>
    <property type="match status" value="1"/>
</dbReference>
<keyword evidence="2" id="KW-0862">Zinc</keyword>
<dbReference type="CDD" id="cd01285">
    <property type="entry name" value="nucleoside_deaminase"/>
    <property type="match status" value="1"/>
</dbReference>
<dbReference type="GO" id="GO:0006152">
    <property type="term" value="P:purine nucleoside catabolic process"/>
    <property type="evidence" value="ECO:0007669"/>
    <property type="project" value="TreeGrafter"/>
</dbReference>
<evidence type="ECO:0000256" key="2">
    <source>
        <dbReference type="ARBA" id="ARBA00022833"/>
    </source>
</evidence>
<gene>
    <name evidence="4" type="ORF">Atai01_32800</name>
</gene>
<dbReference type="PANTHER" id="PTHR11079">
    <property type="entry name" value="CYTOSINE DEAMINASE FAMILY MEMBER"/>
    <property type="match status" value="1"/>
</dbReference>
<evidence type="ECO:0000259" key="3">
    <source>
        <dbReference type="PROSITE" id="PS51747"/>
    </source>
</evidence>
<reference evidence="4" key="1">
    <citation type="submission" date="2023-03" db="EMBL/GenBank/DDBJ databases">
        <title>Amycolatopsis taiwanensis NBRC 103393.</title>
        <authorList>
            <person name="Ichikawa N."/>
            <person name="Sato H."/>
            <person name="Tonouchi N."/>
        </authorList>
    </citation>
    <scope>NUCLEOTIDE SEQUENCE</scope>
    <source>
        <strain evidence="4">NBRC 103393</strain>
    </source>
</reference>
<dbReference type="Gene3D" id="3.40.140.10">
    <property type="entry name" value="Cytidine Deaminase, domain 2"/>
    <property type="match status" value="1"/>
</dbReference>
<dbReference type="RefSeq" id="WP_285487385.1">
    <property type="nucleotide sequence ID" value="NZ_BSTI01000006.1"/>
</dbReference>
<keyword evidence="5" id="KW-1185">Reference proteome</keyword>
<sequence length="169" mass="18185">MSDPPHESLAERAVRLAVDNVAAGGKPFACIVVDAGTGEVLAEATNQVTQRGDPTAHGEIEAIRQVAARGRSDLAGCEVYVTAYPCPMCLGALYYAQPEKVFFAATRQQEGEYYEDGTRYMSLGTFYDEYAKPTGERSLPTHQAVVADAAAPFRAYAQAHPNSRPPSAR</sequence>
<keyword evidence="1" id="KW-0479">Metal-binding</keyword>
<evidence type="ECO:0000313" key="5">
    <source>
        <dbReference type="Proteomes" id="UP001165136"/>
    </source>
</evidence>
<proteinExistence type="predicted"/>
<dbReference type="InterPro" id="IPR016193">
    <property type="entry name" value="Cytidine_deaminase-like"/>
</dbReference>
<dbReference type="GO" id="GO:0047974">
    <property type="term" value="F:guanosine deaminase activity"/>
    <property type="evidence" value="ECO:0007669"/>
    <property type="project" value="TreeGrafter"/>
</dbReference>
<accession>A0A9W6R112</accession>
<dbReference type="PROSITE" id="PS51747">
    <property type="entry name" value="CYT_DCMP_DEAMINASES_2"/>
    <property type="match status" value="1"/>
</dbReference>
<protein>
    <submittedName>
        <fullName evidence="4">Cytidine/deoxycytidylate deaminase</fullName>
    </submittedName>
</protein>
<feature type="domain" description="CMP/dCMP-type deaminase" evidence="3">
    <location>
        <begin position="4"/>
        <end position="127"/>
    </location>
</feature>
<dbReference type="PROSITE" id="PS00903">
    <property type="entry name" value="CYT_DCMP_DEAMINASES_1"/>
    <property type="match status" value="1"/>
</dbReference>
<name>A0A9W6R112_9PSEU</name>
<dbReference type="AlphaFoldDB" id="A0A9W6R112"/>
<dbReference type="Proteomes" id="UP001165136">
    <property type="component" value="Unassembled WGS sequence"/>
</dbReference>
<dbReference type="Pfam" id="PF00383">
    <property type="entry name" value="dCMP_cyt_deam_1"/>
    <property type="match status" value="1"/>
</dbReference>
<evidence type="ECO:0000313" key="4">
    <source>
        <dbReference type="EMBL" id="GLY66661.1"/>
    </source>
</evidence>
<dbReference type="InterPro" id="IPR016192">
    <property type="entry name" value="APOBEC/CMP_deaminase_Zn-bd"/>
</dbReference>
<dbReference type="SUPFAM" id="SSF53927">
    <property type="entry name" value="Cytidine deaminase-like"/>
    <property type="match status" value="1"/>
</dbReference>
<dbReference type="EMBL" id="BSTI01000006">
    <property type="protein sequence ID" value="GLY66661.1"/>
    <property type="molecule type" value="Genomic_DNA"/>
</dbReference>